<feature type="compositionally biased region" description="Pro residues" evidence="10">
    <location>
        <begin position="137"/>
        <end position="154"/>
    </location>
</feature>
<dbReference type="RefSeq" id="WP_144440388.1">
    <property type="nucleotide sequence ID" value="NZ_AP014924.1"/>
</dbReference>
<evidence type="ECO:0000256" key="2">
    <source>
        <dbReference type="ARBA" id="ARBA00006555"/>
    </source>
</evidence>
<dbReference type="InterPro" id="IPR006260">
    <property type="entry name" value="TonB/TolA_C"/>
</dbReference>
<accession>A0A0K2SL34</accession>
<evidence type="ECO:0000256" key="4">
    <source>
        <dbReference type="ARBA" id="ARBA00022475"/>
    </source>
</evidence>
<evidence type="ECO:0000313" key="14">
    <source>
        <dbReference type="Proteomes" id="UP000065807"/>
    </source>
</evidence>
<dbReference type="InterPro" id="IPR037682">
    <property type="entry name" value="TonB_C"/>
</dbReference>
<dbReference type="PANTHER" id="PTHR33446">
    <property type="entry name" value="PROTEIN TONB-RELATED"/>
    <property type="match status" value="1"/>
</dbReference>
<comment type="similarity">
    <text evidence="2">Belongs to the TonB family.</text>
</comment>
<protein>
    <recommendedName>
        <fullName evidence="12">TonB C-terminal domain-containing protein</fullName>
    </recommendedName>
</protein>
<dbReference type="GO" id="GO:0098797">
    <property type="term" value="C:plasma membrane protein complex"/>
    <property type="evidence" value="ECO:0007669"/>
    <property type="project" value="TreeGrafter"/>
</dbReference>
<keyword evidence="6 11" id="KW-0812">Transmembrane</keyword>
<keyword evidence="14" id="KW-1185">Reference proteome</keyword>
<feature type="domain" description="TonB C-terminal" evidence="12">
    <location>
        <begin position="191"/>
        <end position="288"/>
    </location>
</feature>
<feature type="compositionally biased region" description="Pro residues" evidence="10">
    <location>
        <begin position="180"/>
        <end position="191"/>
    </location>
</feature>
<evidence type="ECO:0000256" key="1">
    <source>
        <dbReference type="ARBA" id="ARBA00004383"/>
    </source>
</evidence>
<keyword evidence="8 11" id="KW-1133">Transmembrane helix</keyword>
<dbReference type="Proteomes" id="UP000065807">
    <property type="component" value="Chromosome"/>
</dbReference>
<dbReference type="PRINTS" id="PR01217">
    <property type="entry name" value="PRICHEXTENSN"/>
</dbReference>
<keyword evidence="3" id="KW-0813">Transport</keyword>
<dbReference type="KEGG" id="lpil:LIP_1713"/>
<dbReference type="InterPro" id="IPR051045">
    <property type="entry name" value="TonB-dependent_transducer"/>
</dbReference>
<evidence type="ECO:0000256" key="8">
    <source>
        <dbReference type="ARBA" id="ARBA00022989"/>
    </source>
</evidence>
<dbReference type="NCBIfam" id="TIGR01352">
    <property type="entry name" value="tonB_Cterm"/>
    <property type="match status" value="1"/>
</dbReference>
<feature type="compositionally biased region" description="Low complexity" evidence="10">
    <location>
        <begin position="192"/>
        <end position="205"/>
    </location>
</feature>
<dbReference type="STRING" id="1555112.LIP_1713"/>
<dbReference type="GO" id="GO:0055085">
    <property type="term" value="P:transmembrane transport"/>
    <property type="evidence" value="ECO:0007669"/>
    <property type="project" value="InterPro"/>
</dbReference>
<dbReference type="AlphaFoldDB" id="A0A0K2SL34"/>
<feature type="region of interest" description="Disordered" evidence="10">
    <location>
        <begin position="55"/>
        <end position="210"/>
    </location>
</feature>
<keyword evidence="9 11" id="KW-0472">Membrane</keyword>
<reference evidence="14" key="1">
    <citation type="submission" date="2015-07" db="EMBL/GenBank/DDBJ databases">
        <title>Complete genome sequence and phylogenetic analysis of Limnochorda pilosa.</title>
        <authorList>
            <person name="Watanabe M."/>
            <person name="Kojima H."/>
            <person name="Fukui M."/>
        </authorList>
    </citation>
    <scope>NUCLEOTIDE SEQUENCE [LARGE SCALE GENOMIC DNA]</scope>
    <source>
        <strain evidence="14">HC45</strain>
    </source>
</reference>
<evidence type="ECO:0000256" key="9">
    <source>
        <dbReference type="ARBA" id="ARBA00023136"/>
    </source>
</evidence>
<dbReference type="SUPFAM" id="SSF74653">
    <property type="entry name" value="TolA/TonB C-terminal domain"/>
    <property type="match status" value="1"/>
</dbReference>
<name>A0A0K2SL34_LIMPI</name>
<evidence type="ECO:0000256" key="10">
    <source>
        <dbReference type="SAM" id="MobiDB-lite"/>
    </source>
</evidence>
<dbReference type="GO" id="GO:0015031">
    <property type="term" value="P:protein transport"/>
    <property type="evidence" value="ECO:0007669"/>
    <property type="project" value="UniProtKB-KW"/>
</dbReference>
<dbReference type="PROSITE" id="PS52015">
    <property type="entry name" value="TONB_CTD"/>
    <property type="match status" value="1"/>
</dbReference>
<keyword evidence="7" id="KW-0653">Protein transport</keyword>
<evidence type="ECO:0000256" key="11">
    <source>
        <dbReference type="SAM" id="Phobius"/>
    </source>
</evidence>
<dbReference type="Gene3D" id="3.30.1150.10">
    <property type="match status" value="1"/>
</dbReference>
<dbReference type="Pfam" id="PF03544">
    <property type="entry name" value="TonB_C"/>
    <property type="match status" value="1"/>
</dbReference>
<feature type="compositionally biased region" description="Pro residues" evidence="10">
    <location>
        <begin position="74"/>
        <end position="93"/>
    </location>
</feature>
<keyword evidence="4" id="KW-1003">Cell membrane</keyword>
<evidence type="ECO:0000256" key="7">
    <source>
        <dbReference type="ARBA" id="ARBA00022927"/>
    </source>
</evidence>
<reference evidence="14" key="2">
    <citation type="journal article" date="2016" name="Int. J. Syst. Evol. Microbiol.">
        <title>Complete genome sequence and cell structure of Limnochorda pilosa, a Gram-negative spore-former within the phylum Firmicutes.</title>
        <authorList>
            <person name="Watanabe M."/>
            <person name="Kojima H."/>
            <person name="Fukui M."/>
        </authorList>
    </citation>
    <scope>NUCLEOTIDE SEQUENCE [LARGE SCALE GENOMIC DNA]</scope>
    <source>
        <strain evidence="14">HC45</strain>
    </source>
</reference>
<evidence type="ECO:0000256" key="3">
    <source>
        <dbReference type="ARBA" id="ARBA00022448"/>
    </source>
</evidence>
<evidence type="ECO:0000259" key="12">
    <source>
        <dbReference type="PROSITE" id="PS52015"/>
    </source>
</evidence>
<evidence type="ECO:0000256" key="5">
    <source>
        <dbReference type="ARBA" id="ARBA00022519"/>
    </source>
</evidence>
<sequence>MGREPDSSPMGTFLLISALLHVVVLLFAPQWANRAGAQLPSLLSGGVVQVVRVDEPTAAQRTTPQPVQPERKPPPAPPKPEPKPATAPEPKPTPADRAEQEAPPEPAIQAPAQARPADRPLTSTQGQEPAPEARKPQPAPKPEPKPAPQPSPKEPPADQAAPEQDGAAASTEPASEPVPEDPGPPRLPPLGEPGSLLTLGGTALGYPKNAENQGLEGEVQLRLELDANGQVQRVVLLEPSGHKVLDDYAVRGVEYRVRTGQLHATRQAAPYAVRIRVSFRRDGGAFVGQLEPVGSAEYLQER</sequence>
<dbReference type="GO" id="GO:0031992">
    <property type="term" value="F:energy transducer activity"/>
    <property type="evidence" value="ECO:0007669"/>
    <property type="project" value="TreeGrafter"/>
</dbReference>
<proteinExistence type="inferred from homology"/>
<comment type="subcellular location">
    <subcellularLocation>
        <location evidence="1">Cell inner membrane</location>
        <topology evidence="1">Single-pass membrane protein</topology>
        <orientation evidence="1">Periplasmic side</orientation>
    </subcellularLocation>
</comment>
<organism evidence="13 14">
    <name type="scientific">Limnochorda pilosa</name>
    <dbReference type="NCBI Taxonomy" id="1555112"/>
    <lineage>
        <taxon>Bacteria</taxon>
        <taxon>Bacillati</taxon>
        <taxon>Bacillota</taxon>
        <taxon>Limnochordia</taxon>
        <taxon>Limnochordales</taxon>
        <taxon>Limnochordaceae</taxon>
        <taxon>Limnochorda</taxon>
    </lineage>
</organism>
<gene>
    <name evidence="13" type="ORF">LIP_1713</name>
</gene>
<dbReference type="OrthoDB" id="1681210at2"/>
<dbReference type="PANTHER" id="PTHR33446:SF2">
    <property type="entry name" value="PROTEIN TONB"/>
    <property type="match status" value="1"/>
</dbReference>
<dbReference type="EMBL" id="AP014924">
    <property type="protein sequence ID" value="BAS27559.1"/>
    <property type="molecule type" value="Genomic_DNA"/>
</dbReference>
<keyword evidence="5" id="KW-0997">Cell inner membrane</keyword>
<feature type="transmembrane region" description="Helical" evidence="11">
    <location>
        <begin position="12"/>
        <end position="32"/>
    </location>
</feature>
<evidence type="ECO:0000256" key="6">
    <source>
        <dbReference type="ARBA" id="ARBA00022692"/>
    </source>
</evidence>
<evidence type="ECO:0000313" key="13">
    <source>
        <dbReference type="EMBL" id="BAS27559.1"/>
    </source>
</evidence>